<keyword evidence="5" id="KW-1185">Reference proteome</keyword>
<dbReference type="Proteomes" id="UP001497623">
    <property type="component" value="Unassembled WGS sequence"/>
</dbReference>
<proteinExistence type="predicted"/>
<name>A0AAV2QSZ0_MEGNR</name>
<sequence>MFGLLYLCTFVCLVFGKVYGDPPECARKYKEFTGCSVCKIEFNGTCQTYLNTSDVDGSFVYYIKPLYLGETSIHLDKTHTKVNYTEHKMLFDAGTMRNINKWHKIKIVRNQAPQSNNTFFYSLEIDDYRINNRTEPITLKNQDQVVIRVKTVTALWSFDCDPRDYQTSDEGLGPREGRRPVPAPGPTSTVGKGNQNTSTFSLRGYHVAITAALILGVTLVVLFIRHKRRNTDYRDM</sequence>
<dbReference type="EMBL" id="CAXKWB010009070">
    <property type="protein sequence ID" value="CAL4093361.1"/>
    <property type="molecule type" value="Genomic_DNA"/>
</dbReference>
<keyword evidence="2" id="KW-0472">Membrane</keyword>
<feature type="signal peptide" evidence="3">
    <location>
        <begin position="1"/>
        <end position="20"/>
    </location>
</feature>
<organism evidence="4 5">
    <name type="scientific">Meganyctiphanes norvegica</name>
    <name type="common">Northern krill</name>
    <name type="synonym">Thysanopoda norvegica</name>
    <dbReference type="NCBI Taxonomy" id="48144"/>
    <lineage>
        <taxon>Eukaryota</taxon>
        <taxon>Metazoa</taxon>
        <taxon>Ecdysozoa</taxon>
        <taxon>Arthropoda</taxon>
        <taxon>Crustacea</taxon>
        <taxon>Multicrustacea</taxon>
        <taxon>Malacostraca</taxon>
        <taxon>Eumalacostraca</taxon>
        <taxon>Eucarida</taxon>
        <taxon>Euphausiacea</taxon>
        <taxon>Euphausiidae</taxon>
        <taxon>Meganyctiphanes</taxon>
    </lineage>
</organism>
<dbReference type="AlphaFoldDB" id="A0AAV2QSZ0"/>
<protein>
    <submittedName>
        <fullName evidence="4">Uncharacterized protein</fullName>
    </submittedName>
</protein>
<evidence type="ECO:0000256" key="3">
    <source>
        <dbReference type="SAM" id="SignalP"/>
    </source>
</evidence>
<feature type="transmembrane region" description="Helical" evidence="2">
    <location>
        <begin position="204"/>
        <end position="224"/>
    </location>
</feature>
<evidence type="ECO:0000313" key="5">
    <source>
        <dbReference type="Proteomes" id="UP001497623"/>
    </source>
</evidence>
<evidence type="ECO:0000256" key="2">
    <source>
        <dbReference type="SAM" id="Phobius"/>
    </source>
</evidence>
<keyword evidence="2" id="KW-0812">Transmembrane</keyword>
<evidence type="ECO:0000313" key="4">
    <source>
        <dbReference type="EMBL" id="CAL4093361.1"/>
    </source>
</evidence>
<feature type="compositionally biased region" description="Polar residues" evidence="1">
    <location>
        <begin position="186"/>
        <end position="195"/>
    </location>
</feature>
<feature type="region of interest" description="Disordered" evidence="1">
    <location>
        <begin position="166"/>
        <end position="195"/>
    </location>
</feature>
<keyword evidence="3" id="KW-0732">Signal</keyword>
<feature type="chain" id="PRO_5043449842" evidence="3">
    <location>
        <begin position="21"/>
        <end position="236"/>
    </location>
</feature>
<comment type="caution">
    <text evidence="4">The sequence shown here is derived from an EMBL/GenBank/DDBJ whole genome shotgun (WGS) entry which is preliminary data.</text>
</comment>
<reference evidence="4 5" key="1">
    <citation type="submission" date="2024-05" db="EMBL/GenBank/DDBJ databases">
        <authorList>
            <person name="Wallberg A."/>
        </authorList>
    </citation>
    <scope>NUCLEOTIDE SEQUENCE [LARGE SCALE GENOMIC DNA]</scope>
</reference>
<evidence type="ECO:0000256" key="1">
    <source>
        <dbReference type="SAM" id="MobiDB-lite"/>
    </source>
</evidence>
<gene>
    <name evidence="4" type="ORF">MNOR_LOCUS14839</name>
</gene>
<keyword evidence="2" id="KW-1133">Transmembrane helix</keyword>
<feature type="compositionally biased region" description="Basic and acidic residues" evidence="1">
    <location>
        <begin position="166"/>
        <end position="179"/>
    </location>
</feature>
<accession>A0AAV2QSZ0</accession>